<comment type="caution">
    <text evidence="1">The sequence shown here is derived from an EMBL/GenBank/DDBJ whole genome shotgun (WGS) entry which is preliminary data.</text>
</comment>
<name>A0ACC0AP43_CATRO</name>
<dbReference type="EMBL" id="CM044705">
    <property type="protein sequence ID" value="KAI5662635.1"/>
    <property type="molecule type" value="Genomic_DNA"/>
</dbReference>
<keyword evidence="2" id="KW-1185">Reference proteome</keyword>
<evidence type="ECO:0000313" key="2">
    <source>
        <dbReference type="Proteomes" id="UP001060085"/>
    </source>
</evidence>
<gene>
    <name evidence="1" type="ORF">M9H77_21958</name>
</gene>
<proteinExistence type="predicted"/>
<evidence type="ECO:0000313" key="1">
    <source>
        <dbReference type="EMBL" id="KAI5662635.1"/>
    </source>
</evidence>
<sequence>MQKITKLAPAAQPFWSPRLGSRASQFLLFGVVSTGSSFLLDFRETHTNRGINGFRPSGYSQTQTLIVKYRPRPRPRPSGYKIYGPRPDPLGSRGQPKPDTTVPQGVTNVASSPPHFEVDYVFSLGGFVIDVGSPLAEFGGAPIGQSQQSKNRLPRHLQPRSPLVLQLPRPAHHFLVESPDATSFHCHPTNSSFILWWTA</sequence>
<organism evidence="1 2">
    <name type="scientific">Catharanthus roseus</name>
    <name type="common">Madagascar periwinkle</name>
    <name type="synonym">Vinca rosea</name>
    <dbReference type="NCBI Taxonomy" id="4058"/>
    <lineage>
        <taxon>Eukaryota</taxon>
        <taxon>Viridiplantae</taxon>
        <taxon>Streptophyta</taxon>
        <taxon>Embryophyta</taxon>
        <taxon>Tracheophyta</taxon>
        <taxon>Spermatophyta</taxon>
        <taxon>Magnoliopsida</taxon>
        <taxon>eudicotyledons</taxon>
        <taxon>Gunneridae</taxon>
        <taxon>Pentapetalae</taxon>
        <taxon>asterids</taxon>
        <taxon>lamiids</taxon>
        <taxon>Gentianales</taxon>
        <taxon>Apocynaceae</taxon>
        <taxon>Rauvolfioideae</taxon>
        <taxon>Vinceae</taxon>
        <taxon>Catharanthinae</taxon>
        <taxon>Catharanthus</taxon>
    </lineage>
</organism>
<accession>A0ACC0AP43</accession>
<protein>
    <submittedName>
        <fullName evidence="1">Uncharacterized protein</fullName>
    </submittedName>
</protein>
<dbReference type="Proteomes" id="UP001060085">
    <property type="component" value="Linkage Group LG05"/>
</dbReference>
<reference evidence="2" key="1">
    <citation type="journal article" date="2023" name="Nat. Plants">
        <title>Single-cell RNA sequencing provides a high-resolution roadmap for understanding the multicellular compartmentation of specialized metabolism.</title>
        <authorList>
            <person name="Sun S."/>
            <person name="Shen X."/>
            <person name="Li Y."/>
            <person name="Li Y."/>
            <person name="Wang S."/>
            <person name="Li R."/>
            <person name="Zhang H."/>
            <person name="Shen G."/>
            <person name="Guo B."/>
            <person name="Wei J."/>
            <person name="Xu J."/>
            <person name="St-Pierre B."/>
            <person name="Chen S."/>
            <person name="Sun C."/>
        </authorList>
    </citation>
    <scope>NUCLEOTIDE SEQUENCE [LARGE SCALE GENOMIC DNA]</scope>
</reference>